<dbReference type="Gene3D" id="3.40.50.300">
    <property type="entry name" value="P-loop containing nucleotide triphosphate hydrolases"/>
    <property type="match status" value="1"/>
</dbReference>
<dbReference type="Gene3D" id="1.20.1560.10">
    <property type="entry name" value="ABC transporter type 1, transmembrane domain"/>
    <property type="match status" value="1"/>
</dbReference>
<dbReference type="CDD" id="cd18584">
    <property type="entry name" value="ABC_6TM_AarD_CydD"/>
    <property type="match status" value="1"/>
</dbReference>
<evidence type="ECO:0000256" key="4">
    <source>
        <dbReference type="ARBA" id="ARBA00022840"/>
    </source>
</evidence>
<evidence type="ECO:0000259" key="9">
    <source>
        <dbReference type="PROSITE" id="PS50929"/>
    </source>
</evidence>
<feature type="transmembrane region" description="Helical" evidence="7">
    <location>
        <begin position="236"/>
        <end position="261"/>
    </location>
</feature>
<gene>
    <name evidence="10" type="primary">cydD</name>
    <name evidence="10" type="ORF">ACFQ5L_12385</name>
</gene>
<dbReference type="PANTHER" id="PTHR24221:SF614">
    <property type="entry name" value="GLUTATHIONE_L-CYSTEINE TRANSPORT SYSTEM ATP-BINDING_PERMEASE PROTEIN CYDC"/>
    <property type="match status" value="1"/>
</dbReference>
<dbReference type="InterPro" id="IPR003593">
    <property type="entry name" value="AAA+_ATPase"/>
</dbReference>
<reference evidence="11" key="1">
    <citation type="journal article" date="2019" name="Int. J. Syst. Evol. Microbiol.">
        <title>The Global Catalogue of Microorganisms (GCM) 10K type strain sequencing project: providing services to taxonomists for standard genome sequencing and annotation.</title>
        <authorList>
            <consortium name="The Broad Institute Genomics Platform"/>
            <consortium name="The Broad Institute Genome Sequencing Center for Infectious Disease"/>
            <person name="Wu L."/>
            <person name="Ma J."/>
        </authorList>
    </citation>
    <scope>NUCLEOTIDE SEQUENCE [LARGE SCALE GENOMIC DNA]</scope>
    <source>
        <strain evidence="11">CCM 8931</strain>
    </source>
</reference>
<comment type="subcellular location">
    <subcellularLocation>
        <location evidence="1">Cell membrane</location>
        <topology evidence="1">Multi-pass membrane protein</topology>
    </subcellularLocation>
</comment>
<sequence length="577" mass="63695">MFDPALFKLPGMRRLAVILALLAVVEGIFIIIQAQFMSVAIVGLWHLQQLGTILQPMLIFAVAWTGRQLLVVIKNRLMYPVVEKTTGDLRRQVMQKLYRLGPSYVAKTGTGNVVTTALEGIDKVQTYLMLVVIKVIDMMVIPWVILIYIAWLRWREALFLLAIFPLIIVFMIILGYAAQAKADKQYVGYQRLSNHFVDTLRGLPTLKQLGLSRQYANNVYQVSEGYRKQTLAVIKIAMLSTFALDFFTTLSIAVVAVFLGFGLIDGTITLLPALVILVLSPDYFLPLRTFASDYHATLNGKNAFAAVQKMLALPVATQRDQLGTQPLNWQADSTLSLQNINFSYDGKQPALSTLKLQAKGYQRIGIIGASGSGKSTLINLLGGFLTPTANQGSLTVNGQAVTHLNQIAWQQSFFYIPQNPYLFHASLAENIAFYQPNAGLSAIGAAAEKAGLTDWIKTLPDGLATKIGEGARGVSGGQAQRIALARAFLDSSRRILLFDEPTAHLDIETEAELKQTILPVFKDHLVFFATHRLHWINQMDYVLVMDHGRIVEQGTPAQLAAADGAYVRLRDEMVGAI</sequence>
<keyword evidence="6 7" id="KW-0472">Membrane</keyword>
<proteinExistence type="predicted"/>
<feature type="transmembrane region" description="Helical" evidence="7">
    <location>
        <begin position="53"/>
        <end position="73"/>
    </location>
</feature>
<keyword evidence="3" id="KW-0547">Nucleotide-binding</keyword>
<evidence type="ECO:0000313" key="11">
    <source>
        <dbReference type="Proteomes" id="UP001597188"/>
    </source>
</evidence>
<evidence type="ECO:0000256" key="1">
    <source>
        <dbReference type="ARBA" id="ARBA00004651"/>
    </source>
</evidence>
<evidence type="ECO:0000259" key="8">
    <source>
        <dbReference type="PROSITE" id="PS50893"/>
    </source>
</evidence>
<dbReference type="InterPro" id="IPR011527">
    <property type="entry name" value="ABC1_TM_dom"/>
</dbReference>
<feature type="domain" description="ABC transporter" evidence="8">
    <location>
        <begin position="335"/>
        <end position="572"/>
    </location>
</feature>
<dbReference type="InterPro" id="IPR014216">
    <property type="entry name" value="ABC_transptr_CydD"/>
</dbReference>
<dbReference type="SMART" id="SM00382">
    <property type="entry name" value="AAA"/>
    <property type="match status" value="1"/>
</dbReference>
<keyword evidence="5 7" id="KW-1133">Transmembrane helix</keyword>
<dbReference type="RefSeq" id="WP_137635482.1">
    <property type="nucleotide sequence ID" value="NZ_BJDL01000022.1"/>
</dbReference>
<evidence type="ECO:0000256" key="7">
    <source>
        <dbReference type="SAM" id="Phobius"/>
    </source>
</evidence>
<feature type="domain" description="ABC transmembrane type-1" evidence="9">
    <location>
        <begin position="17"/>
        <end position="299"/>
    </location>
</feature>
<evidence type="ECO:0000256" key="3">
    <source>
        <dbReference type="ARBA" id="ARBA00022741"/>
    </source>
</evidence>
<dbReference type="SUPFAM" id="SSF52540">
    <property type="entry name" value="P-loop containing nucleoside triphosphate hydrolases"/>
    <property type="match status" value="1"/>
</dbReference>
<keyword evidence="11" id="KW-1185">Reference proteome</keyword>
<accession>A0ABW4C2R6</accession>
<evidence type="ECO:0000256" key="6">
    <source>
        <dbReference type="ARBA" id="ARBA00023136"/>
    </source>
</evidence>
<feature type="transmembrane region" description="Helical" evidence="7">
    <location>
        <begin position="157"/>
        <end position="178"/>
    </location>
</feature>
<dbReference type="InterPro" id="IPR036640">
    <property type="entry name" value="ABC1_TM_sf"/>
</dbReference>
<dbReference type="EMBL" id="JBHTOJ010000045">
    <property type="protein sequence ID" value="MFD1421737.1"/>
    <property type="molecule type" value="Genomic_DNA"/>
</dbReference>
<dbReference type="Proteomes" id="UP001597188">
    <property type="component" value="Unassembled WGS sequence"/>
</dbReference>
<dbReference type="PROSITE" id="PS00211">
    <property type="entry name" value="ABC_TRANSPORTER_1"/>
    <property type="match status" value="1"/>
</dbReference>
<dbReference type="Pfam" id="PF00005">
    <property type="entry name" value="ABC_tran"/>
    <property type="match status" value="1"/>
</dbReference>
<protein>
    <submittedName>
        <fullName evidence="10">Thiol reductant ABC exporter subunit CydD</fullName>
    </submittedName>
</protein>
<evidence type="ECO:0000256" key="5">
    <source>
        <dbReference type="ARBA" id="ARBA00022989"/>
    </source>
</evidence>
<comment type="caution">
    <text evidence="10">The sequence shown here is derived from an EMBL/GenBank/DDBJ whole genome shotgun (WGS) entry which is preliminary data.</text>
</comment>
<keyword evidence="2 7" id="KW-0812">Transmembrane</keyword>
<keyword evidence="4" id="KW-0067">ATP-binding</keyword>
<dbReference type="InterPro" id="IPR017871">
    <property type="entry name" value="ABC_transporter-like_CS"/>
</dbReference>
<dbReference type="PANTHER" id="PTHR24221">
    <property type="entry name" value="ATP-BINDING CASSETTE SUB-FAMILY B"/>
    <property type="match status" value="1"/>
</dbReference>
<evidence type="ECO:0000256" key="2">
    <source>
        <dbReference type="ARBA" id="ARBA00022692"/>
    </source>
</evidence>
<dbReference type="InterPro" id="IPR003439">
    <property type="entry name" value="ABC_transporter-like_ATP-bd"/>
</dbReference>
<dbReference type="PROSITE" id="PS50929">
    <property type="entry name" value="ABC_TM1F"/>
    <property type="match status" value="1"/>
</dbReference>
<evidence type="ECO:0000313" key="10">
    <source>
        <dbReference type="EMBL" id="MFD1421737.1"/>
    </source>
</evidence>
<dbReference type="Pfam" id="PF00664">
    <property type="entry name" value="ABC_membrane"/>
    <property type="match status" value="1"/>
</dbReference>
<dbReference type="PROSITE" id="PS50893">
    <property type="entry name" value="ABC_TRANSPORTER_2"/>
    <property type="match status" value="1"/>
</dbReference>
<name>A0ABW4C2R6_9LACO</name>
<organism evidence="10 11">
    <name type="scientific">Lactiplantibacillus songbeiensis</name>
    <dbReference type="NCBI Taxonomy" id="2559920"/>
    <lineage>
        <taxon>Bacteria</taxon>
        <taxon>Bacillati</taxon>
        <taxon>Bacillota</taxon>
        <taxon>Bacilli</taxon>
        <taxon>Lactobacillales</taxon>
        <taxon>Lactobacillaceae</taxon>
        <taxon>Lactiplantibacillus</taxon>
    </lineage>
</organism>
<dbReference type="NCBIfam" id="TIGR02857">
    <property type="entry name" value="CydD"/>
    <property type="match status" value="1"/>
</dbReference>
<feature type="transmembrane region" description="Helical" evidence="7">
    <location>
        <begin position="127"/>
        <end position="151"/>
    </location>
</feature>
<dbReference type="SUPFAM" id="SSF90123">
    <property type="entry name" value="ABC transporter transmembrane region"/>
    <property type="match status" value="1"/>
</dbReference>
<dbReference type="InterPro" id="IPR039421">
    <property type="entry name" value="Type_1_exporter"/>
</dbReference>
<dbReference type="InterPro" id="IPR027417">
    <property type="entry name" value="P-loop_NTPase"/>
</dbReference>
<feature type="transmembrane region" description="Helical" evidence="7">
    <location>
        <begin position="15"/>
        <end position="47"/>
    </location>
</feature>